<evidence type="ECO:0000313" key="1">
    <source>
        <dbReference type="EMBL" id="SHJ67364.1"/>
    </source>
</evidence>
<keyword evidence="2" id="KW-1185">Reference proteome</keyword>
<sequence length="40" mass="4728">MKKEDLFDDDFLKQFKTAKQFSSWPRLATEQQGIRGKATH</sequence>
<dbReference type="Proteomes" id="UP000184231">
    <property type="component" value="Unassembled WGS sequence"/>
</dbReference>
<evidence type="ECO:0000313" key="2">
    <source>
        <dbReference type="Proteomes" id="UP000184231"/>
    </source>
</evidence>
<dbReference type="AlphaFoldDB" id="A0A1M6L879"/>
<organism evidence="1 2">
    <name type="scientific">Arenibacter nanhaiticus</name>
    <dbReference type="NCBI Taxonomy" id="558155"/>
    <lineage>
        <taxon>Bacteria</taxon>
        <taxon>Pseudomonadati</taxon>
        <taxon>Bacteroidota</taxon>
        <taxon>Flavobacteriia</taxon>
        <taxon>Flavobacteriales</taxon>
        <taxon>Flavobacteriaceae</taxon>
        <taxon>Arenibacter</taxon>
    </lineage>
</organism>
<protein>
    <submittedName>
        <fullName evidence="1">Uncharacterized protein</fullName>
    </submittedName>
</protein>
<dbReference type="RefSeq" id="WP_262482965.1">
    <property type="nucleotide sequence ID" value="NZ_FQYX01000030.1"/>
</dbReference>
<accession>A0A1M6L879</accession>
<dbReference type="STRING" id="558155.SAMN04487911_13016"/>
<dbReference type="EMBL" id="FQYX01000030">
    <property type="protein sequence ID" value="SHJ67364.1"/>
    <property type="molecule type" value="Genomic_DNA"/>
</dbReference>
<reference evidence="1 2" key="1">
    <citation type="submission" date="2016-11" db="EMBL/GenBank/DDBJ databases">
        <authorList>
            <person name="Jaros S."/>
            <person name="Januszkiewicz K."/>
            <person name="Wedrychowicz H."/>
        </authorList>
    </citation>
    <scope>NUCLEOTIDE SEQUENCE [LARGE SCALE GENOMIC DNA]</scope>
    <source>
        <strain evidence="1 2">CGMCC 1.8863</strain>
    </source>
</reference>
<gene>
    <name evidence="1" type="ORF">SAMN04487911_13016</name>
</gene>
<name>A0A1M6L879_9FLAO</name>
<proteinExistence type="predicted"/>